<dbReference type="EMBL" id="JAGKSQ010000005">
    <property type="protein sequence ID" value="MBP3952245.1"/>
    <property type="molecule type" value="Genomic_DNA"/>
</dbReference>
<proteinExistence type="predicted"/>
<protein>
    <submittedName>
        <fullName evidence="3">YhcN/YlaJ family sporulation lipoprotein</fullName>
    </submittedName>
</protein>
<accession>A0A940X029</accession>
<evidence type="ECO:0000256" key="2">
    <source>
        <dbReference type="SAM" id="SignalP"/>
    </source>
</evidence>
<comment type="caution">
    <text evidence="3">The sequence shown here is derived from an EMBL/GenBank/DDBJ whole genome shotgun (WGS) entry which is preliminary data.</text>
</comment>
<feature type="signal peptide" evidence="2">
    <location>
        <begin position="1"/>
        <end position="21"/>
    </location>
</feature>
<keyword evidence="3" id="KW-0449">Lipoprotein</keyword>
<keyword evidence="2" id="KW-0732">Signal</keyword>
<dbReference type="InterPro" id="IPR019076">
    <property type="entry name" value="Spore_lipoprot_YhcN/YlaJ-like"/>
</dbReference>
<dbReference type="RefSeq" id="WP_210597935.1">
    <property type="nucleotide sequence ID" value="NZ_JAGKSQ010000005.1"/>
</dbReference>
<feature type="chain" id="PRO_5039225784" evidence="2">
    <location>
        <begin position="22"/>
        <end position="244"/>
    </location>
</feature>
<keyword evidence="4" id="KW-1185">Reference proteome</keyword>
<evidence type="ECO:0000256" key="1">
    <source>
        <dbReference type="SAM" id="MobiDB-lite"/>
    </source>
</evidence>
<sequence>MKKIAMSVAAATMLLGGLAGCGDNEATDMGANNYPGTESLYMNGGTGTAGETGGTAGYGDGSLGGSVADRGTSHHGTAGQGTGMTGNAGNTNGHDRMTGQNDRMTGQGTANNGSRNMNQAGTTQDRVNYHEDYDGETAQRTVEQVEEIDGVEEARVIVNDDNMVVGITADGDIDNVRTEVERSLNEDADNKEVYVVTDNDAVDQIRTMDDDLRLGTAFDEIGATFSDMLNDLGQAAQRPFERSR</sequence>
<feature type="region of interest" description="Disordered" evidence="1">
    <location>
        <begin position="45"/>
        <end position="121"/>
    </location>
</feature>
<organism evidence="3 4">
    <name type="scientific">Halalkalibacter suaedae</name>
    <dbReference type="NCBI Taxonomy" id="2822140"/>
    <lineage>
        <taxon>Bacteria</taxon>
        <taxon>Bacillati</taxon>
        <taxon>Bacillota</taxon>
        <taxon>Bacilli</taxon>
        <taxon>Bacillales</taxon>
        <taxon>Bacillaceae</taxon>
        <taxon>Halalkalibacter</taxon>
    </lineage>
</organism>
<reference evidence="3" key="1">
    <citation type="submission" date="2021-03" db="EMBL/GenBank/DDBJ databases">
        <title>Bacillus suaedae sp. nov., isolated from Suaeda aralocaspica.</title>
        <authorList>
            <person name="Lei R.F.R."/>
        </authorList>
    </citation>
    <scope>NUCLEOTIDE SEQUENCE</scope>
    <source>
        <strain evidence="3">YZJH907-2</strain>
    </source>
</reference>
<evidence type="ECO:0000313" key="3">
    <source>
        <dbReference type="EMBL" id="MBP3952245.1"/>
    </source>
</evidence>
<evidence type="ECO:0000313" key="4">
    <source>
        <dbReference type="Proteomes" id="UP000678228"/>
    </source>
</evidence>
<feature type="compositionally biased region" description="Gly residues" evidence="1">
    <location>
        <begin position="45"/>
        <end position="64"/>
    </location>
</feature>
<dbReference type="AlphaFoldDB" id="A0A940X029"/>
<dbReference type="Proteomes" id="UP000678228">
    <property type="component" value="Unassembled WGS sequence"/>
</dbReference>
<feature type="compositionally biased region" description="Polar residues" evidence="1">
    <location>
        <begin position="98"/>
        <end position="121"/>
    </location>
</feature>
<dbReference type="PROSITE" id="PS51257">
    <property type="entry name" value="PROKAR_LIPOPROTEIN"/>
    <property type="match status" value="1"/>
</dbReference>
<name>A0A940X029_9BACI</name>
<dbReference type="Pfam" id="PF09580">
    <property type="entry name" value="Spore_YhcN_YlaJ"/>
    <property type="match status" value="1"/>
</dbReference>
<gene>
    <name evidence="3" type="ORF">J7W16_13970</name>
</gene>